<sequence>MTSPLSASPFRTQQNACYVARASLTPTWAHLADSVLLSSKPPRALDTFLKQALARPIPRFSYRPYLGMDTALYTNPGLVAPRTKPPLYLSRRNSLICR</sequence>
<keyword evidence="2" id="KW-1185">Reference proteome</keyword>
<gene>
    <name evidence="1" type="ORF">NUW54_g12518</name>
</gene>
<comment type="caution">
    <text evidence="1">The sequence shown here is derived from an EMBL/GenBank/DDBJ whole genome shotgun (WGS) entry which is preliminary data.</text>
</comment>
<dbReference type="EMBL" id="JANSHE010005363">
    <property type="protein sequence ID" value="KAJ2971382.1"/>
    <property type="molecule type" value="Genomic_DNA"/>
</dbReference>
<evidence type="ECO:0000313" key="1">
    <source>
        <dbReference type="EMBL" id="KAJ2971382.1"/>
    </source>
</evidence>
<accession>A0ACC1MWK5</accession>
<dbReference type="Proteomes" id="UP001144978">
    <property type="component" value="Unassembled WGS sequence"/>
</dbReference>
<evidence type="ECO:0000313" key="2">
    <source>
        <dbReference type="Proteomes" id="UP001144978"/>
    </source>
</evidence>
<name>A0ACC1MWK5_9APHY</name>
<organism evidence="1 2">
    <name type="scientific">Trametes sanguinea</name>
    <dbReference type="NCBI Taxonomy" id="158606"/>
    <lineage>
        <taxon>Eukaryota</taxon>
        <taxon>Fungi</taxon>
        <taxon>Dikarya</taxon>
        <taxon>Basidiomycota</taxon>
        <taxon>Agaricomycotina</taxon>
        <taxon>Agaricomycetes</taxon>
        <taxon>Polyporales</taxon>
        <taxon>Polyporaceae</taxon>
        <taxon>Trametes</taxon>
    </lineage>
</organism>
<protein>
    <submittedName>
        <fullName evidence="1">Uncharacterized protein</fullName>
    </submittedName>
</protein>
<proteinExistence type="predicted"/>
<reference evidence="1" key="1">
    <citation type="submission" date="2022-08" db="EMBL/GenBank/DDBJ databases">
        <title>Genome Sequence of Pycnoporus sanguineus.</title>
        <authorList>
            <person name="Buettner E."/>
        </authorList>
    </citation>
    <scope>NUCLEOTIDE SEQUENCE</scope>
    <source>
        <strain evidence="1">CG-C14</strain>
    </source>
</reference>